<dbReference type="GO" id="GO:0000287">
    <property type="term" value="F:magnesium ion binding"/>
    <property type="evidence" value="ECO:0007669"/>
    <property type="project" value="TreeGrafter"/>
</dbReference>
<organism evidence="5">
    <name type="scientific">Solibacter usitatus (strain Ellin6076)</name>
    <dbReference type="NCBI Taxonomy" id="234267"/>
    <lineage>
        <taxon>Bacteria</taxon>
        <taxon>Pseudomonadati</taxon>
        <taxon>Acidobacteriota</taxon>
        <taxon>Terriglobia</taxon>
        <taxon>Bryobacterales</taxon>
        <taxon>Solibacteraceae</taxon>
        <taxon>Candidatus Solibacter</taxon>
    </lineage>
</organism>
<dbReference type="Gene3D" id="3.30.390.10">
    <property type="entry name" value="Enolase-like, N-terminal domain"/>
    <property type="match status" value="1"/>
</dbReference>
<evidence type="ECO:0000256" key="2">
    <source>
        <dbReference type="ARBA" id="ARBA00022723"/>
    </source>
</evidence>
<dbReference type="STRING" id="234267.Acid_3238"/>
<dbReference type="PANTHER" id="PTHR13794:SF58">
    <property type="entry name" value="MITOCHONDRIAL ENOLASE SUPERFAMILY MEMBER 1"/>
    <property type="match status" value="1"/>
</dbReference>
<dbReference type="CDD" id="cd03321">
    <property type="entry name" value="mandelate_racemase"/>
    <property type="match status" value="1"/>
</dbReference>
<dbReference type="InterPro" id="IPR036849">
    <property type="entry name" value="Enolase-like_C_sf"/>
</dbReference>
<dbReference type="KEGG" id="sus:Acid_3238"/>
<name>Q021Z8_SOLUE</name>
<sequence>MPKITGVRVRAVRVPMQPHLTASGTVAESPLVLTDVLTDEGVEGHSITFTYTAAALKPTGGLIANLAPLLKGEELAPAELARKLAGRYRLLGMQGLVGMALAGLDMALWDALARVHKLSLAGLLGGVPKPIRAYGAVGYDGAANCAAGAEEWAKRGFTGVKAKIGYPTAAEDLEVIRGMRRACGKGMSLMVDYNQSLTPAEAVERLRGVDGEGLTWIEEPTLAHDYEGHAQIAREIRTPIQCGENWWGALDMRHAIAAGASDYMMPDVMKIGGVTGWLRAAALGEAHSIRLSNHLWPEISAQLLSVTPTAHWLEYADWWNPILAEPLRVENGMAICDGVTGTGVEWNQTAVEKYLA</sequence>
<dbReference type="InterPro" id="IPR013342">
    <property type="entry name" value="Mandelate_racemase_C"/>
</dbReference>
<dbReference type="InterPro" id="IPR046945">
    <property type="entry name" value="RHMD-like"/>
</dbReference>
<dbReference type="OrthoDB" id="9775391at2"/>
<dbReference type="GO" id="GO:0009063">
    <property type="term" value="P:amino acid catabolic process"/>
    <property type="evidence" value="ECO:0007669"/>
    <property type="project" value="InterPro"/>
</dbReference>
<dbReference type="InterPro" id="IPR013341">
    <property type="entry name" value="Mandelate_racemase_N_dom"/>
</dbReference>
<dbReference type="eggNOG" id="COG4948">
    <property type="taxonomic scope" value="Bacteria"/>
</dbReference>
<evidence type="ECO:0000313" key="5">
    <source>
        <dbReference type="EMBL" id="ABJ84215.1"/>
    </source>
</evidence>
<dbReference type="PROSITE" id="PS00909">
    <property type="entry name" value="MR_MLE_2"/>
    <property type="match status" value="1"/>
</dbReference>
<evidence type="ECO:0000256" key="3">
    <source>
        <dbReference type="ARBA" id="ARBA00022842"/>
    </source>
</evidence>
<dbReference type="InterPro" id="IPR029017">
    <property type="entry name" value="Enolase-like_N"/>
</dbReference>
<dbReference type="SFLD" id="SFLDS00001">
    <property type="entry name" value="Enolase"/>
    <property type="match status" value="1"/>
</dbReference>
<reference evidence="5" key="1">
    <citation type="submission" date="2006-10" db="EMBL/GenBank/DDBJ databases">
        <title>Complete sequence of Solibacter usitatus Ellin6076.</title>
        <authorList>
            <consortium name="US DOE Joint Genome Institute"/>
            <person name="Copeland A."/>
            <person name="Lucas S."/>
            <person name="Lapidus A."/>
            <person name="Barry K."/>
            <person name="Detter J.C."/>
            <person name="Glavina del Rio T."/>
            <person name="Hammon N."/>
            <person name="Israni S."/>
            <person name="Dalin E."/>
            <person name="Tice H."/>
            <person name="Pitluck S."/>
            <person name="Thompson L.S."/>
            <person name="Brettin T."/>
            <person name="Bruce D."/>
            <person name="Han C."/>
            <person name="Tapia R."/>
            <person name="Gilna P."/>
            <person name="Schmutz J."/>
            <person name="Larimer F."/>
            <person name="Land M."/>
            <person name="Hauser L."/>
            <person name="Kyrpides N."/>
            <person name="Mikhailova N."/>
            <person name="Janssen P.H."/>
            <person name="Kuske C.R."/>
            <person name="Richardson P."/>
        </authorList>
    </citation>
    <scope>NUCLEOTIDE SEQUENCE</scope>
    <source>
        <strain evidence="5">Ellin6076</strain>
    </source>
</reference>
<comment type="cofactor">
    <cofactor evidence="1">
        <name>Mg(2+)</name>
        <dbReference type="ChEBI" id="CHEBI:18420"/>
    </cofactor>
</comment>
<dbReference type="Pfam" id="PF02746">
    <property type="entry name" value="MR_MLE_N"/>
    <property type="match status" value="1"/>
</dbReference>
<keyword evidence="2" id="KW-0479">Metal-binding</keyword>
<dbReference type="InParanoid" id="Q021Z8"/>
<dbReference type="Pfam" id="PF13378">
    <property type="entry name" value="MR_MLE_C"/>
    <property type="match status" value="1"/>
</dbReference>
<evidence type="ECO:0000256" key="1">
    <source>
        <dbReference type="ARBA" id="ARBA00001946"/>
    </source>
</evidence>
<dbReference type="GO" id="GO:0016052">
    <property type="term" value="P:carbohydrate catabolic process"/>
    <property type="evidence" value="ECO:0007669"/>
    <property type="project" value="TreeGrafter"/>
</dbReference>
<dbReference type="Gene3D" id="3.20.20.120">
    <property type="entry name" value="Enolase-like C-terminal domain"/>
    <property type="match status" value="1"/>
</dbReference>
<dbReference type="GO" id="GO:0016836">
    <property type="term" value="F:hydro-lyase activity"/>
    <property type="evidence" value="ECO:0007669"/>
    <property type="project" value="TreeGrafter"/>
</dbReference>
<keyword evidence="3" id="KW-0460">Magnesium</keyword>
<protein>
    <submittedName>
        <fullName evidence="5">Mandelate racemase/muconate lactonizing enzyme, C-terminal domain protein</fullName>
    </submittedName>
</protein>
<evidence type="ECO:0000259" key="4">
    <source>
        <dbReference type="SMART" id="SM00922"/>
    </source>
</evidence>
<dbReference type="EMBL" id="CP000473">
    <property type="protein sequence ID" value="ABJ84215.1"/>
    <property type="molecule type" value="Genomic_DNA"/>
</dbReference>
<dbReference type="PROSITE" id="PS00908">
    <property type="entry name" value="MR_MLE_1"/>
    <property type="match status" value="1"/>
</dbReference>
<feature type="domain" description="Mandelate racemase/muconate lactonizing enzyme C-terminal" evidence="4">
    <location>
        <begin position="142"/>
        <end position="239"/>
    </location>
</feature>
<dbReference type="AlphaFoldDB" id="Q021Z8"/>
<dbReference type="SMART" id="SM00922">
    <property type="entry name" value="MR_MLE"/>
    <property type="match status" value="1"/>
</dbReference>
<dbReference type="SFLD" id="SFLDG00179">
    <property type="entry name" value="mandelate_racemase"/>
    <property type="match status" value="1"/>
</dbReference>
<proteinExistence type="predicted"/>
<gene>
    <name evidence="5" type="ordered locus">Acid_3238</name>
</gene>
<dbReference type="HOGENOM" id="CLU_030273_3_1_0"/>
<dbReference type="InterPro" id="IPR029065">
    <property type="entry name" value="Enolase_C-like"/>
</dbReference>
<dbReference type="PANTHER" id="PTHR13794">
    <property type="entry name" value="ENOLASE SUPERFAMILY, MANDELATE RACEMASE"/>
    <property type="match status" value="1"/>
</dbReference>
<dbReference type="SUPFAM" id="SSF54826">
    <property type="entry name" value="Enolase N-terminal domain-like"/>
    <property type="match status" value="1"/>
</dbReference>
<dbReference type="InterPro" id="IPR018110">
    <property type="entry name" value="Mandel_Rmase/mucon_lact_enz_CS"/>
</dbReference>
<accession>Q021Z8</accession>
<dbReference type="SUPFAM" id="SSF51604">
    <property type="entry name" value="Enolase C-terminal domain-like"/>
    <property type="match status" value="1"/>
</dbReference>